<organism evidence="2 3">
    <name type="scientific">Nocardia farcinica (strain IFM 10152)</name>
    <dbReference type="NCBI Taxonomy" id="247156"/>
    <lineage>
        <taxon>Bacteria</taxon>
        <taxon>Bacillati</taxon>
        <taxon>Actinomycetota</taxon>
        <taxon>Actinomycetes</taxon>
        <taxon>Mycobacteriales</taxon>
        <taxon>Nocardiaceae</taxon>
        <taxon>Nocardia</taxon>
    </lineage>
</organism>
<keyword evidence="1" id="KW-0812">Transmembrane</keyword>
<gene>
    <name evidence="2" type="ordered locus">NFA_40510</name>
</gene>
<feature type="transmembrane region" description="Helical" evidence="1">
    <location>
        <begin position="141"/>
        <end position="159"/>
    </location>
</feature>
<feature type="transmembrane region" description="Helical" evidence="1">
    <location>
        <begin position="81"/>
        <end position="99"/>
    </location>
</feature>
<name>Q5YSE2_NOCFA</name>
<reference evidence="2 3" key="1">
    <citation type="journal article" date="2004" name="Proc. Natl. Acad. Sci. U.S.A.">
        <title>The complete genomic sequence of Nocardia farcinica IFM 10152.</title>
        <authorList>
            <person name="Ishikawa J."/>
            <person name="Yamashita A."/>
            <person name="Mikami Y."/>
            <person name="Hoshino Y."/>
            <person name="Kurita H."/>
            <person name="Hotta K."/>
            <person name="Shiba T."/>
            <person name="Hattori M."/>
        </authorList>
    </citation>
    <scope>NUCLEOTIDE SEQUENCE [LARGE SCALE GENOMIC DNA]</scope>
    <source>
        <strain evidence="2 3">IFM 10152</strain>
    </source>
</reference>
<evidence type="ECO:0000313" key="3">
    <source>
        <dbReference type="Proteomes" id="UP000006820"/>
    </source>
</evidence>
<dbReference type="EMBL" id="AP006618">
    <property type="protein sequence ID" value="BAD58899.1"/>
    <property type="molecule type" value="Genomic_DNA"/>
</dbReference>
<feature type="transmembrane region" description="Helical" evidence="1">
    <location>
        <begin position="36"/>
        <end position="57"/>
    </location>
</feature>
<keyword evidence="1" id="KW-1133">Transmembrane helix</keyword>
<dbReference type="Proteomes" id="UP000006820">
    <property type="component" value="Chromosome"/>
</dbReference>
<feature type="transmembrane region" description="Helical" evidence="1">
    <location>
        <begin position="111"/>
        <end position="129"/>
    </location>
</feature>
<dbReference type="HOGENOM" id="CLU_1208770_0_0_11"/>
<feature type="transmembrane region" description="Helical" evidence="1">
    <location>
        <begin position="6"/>
        <end position="24"/>
    </location>
</feature>
<feature type="transmembrane region" description="Helical" evidence="1">
    <location>
        <begin position="202"/>
        <end position="226"/>
    </location>
</feature>
<dbReference type="AlphaFoldDB" id="Q5YSE2"/>
<keyword evidence="3" id="KW-1185">Reference proteome</keyword>
<feature type="transmembrane region" description="Helical" evidence="1">
    <location>
        <begin position="166"/>
        <end position="190"/>
    </location>
</feature>
<accession>Q5YSE2</accession>
<evidence type="ECO:0008006" key="4">
    <source>
        <dbReference type="Google" id="ProtNLM"/>
    </source>
</evidence>
<evidence type="ECO:0000313" key="2">
    <source>
        <dbReference type="EMBL" id="BAD58899.1"/>
    </source>
</evidence>
<dbReference type="KEGG" id="nfa:NFA_40510"/>
<protein>
    <recommendedName>
        <fullName evidence="4">DUF998 domain-containing protein</fullName>
    </recommendedName>
</protein>
<sequence>MTGGYPANVWFSISLLIFVALARLTLWRGNRTTSPAALHASRLLTTATALLGLGFAFQADPFHDWVDALLHPPLAENLSDLIHALCIMTACVLLGSIPLTGTRARVRRPWMVFGVVLMLVVVIASGLGARPIAGAQLYQNTFAAVVLSSCVLIVVTTVRQLRGARLLAALTFAALAAIASAGTTVYTLIFAPTFMQDHYDQILTVTSVLVAVGVGTAGLYGLWLGWRRS</sequence>
<keyword evidence="1" id="KW-0472">Membrane</keyword>
<evidence type="ECO:0000256" key="1">
    <source>
        <dbReference type="SAM" id="Phobius"/>
    </source>
</evidence>
<proteinExistence type="predicted"/>